<accession>A0A938YE69</accession>
<reference evidence="2" key="1">
    <citation type="submission" date="2021-01" db="EMBL/GenBank/DDBJ databases">
        <title>YIM 132084 draft genome.</title>
        <authorList>
            <person name="An D."/>
        </authorList>
    </citation>
    <scope>NUCLEOTIDE SEQUENCE</scope>
    <source>
        <strain evidence="2">YIM 132084</strain>
    </source>
</reference>
<sequence>MTSLTAILAVLLFLGVLCAVAAVLGRRPTPDRPVTDRPEPRAHPRRALTRRILG</sequence>
<proteinExistence type="predicted"/>
<dbReference type="AlphaFoldDB" id="A0A938YE69"/>
<protein>
    <submittedName>
        <fullName evidence="2">Uncharacterized protein</fullName>
    </submittedName>
</protein>
<feature type="region of interest" description="Disordered" evidence="1">
    <location>
        <begin position="27"/>
        <end position="54"/>
    </location>
</feature>
<dbReference type="Proteomes" id="UP000663792">
    <property type="component" value="Unassembled WGS sequence"/>
</dbReference>
<feature type="compositionally biased region" description="Basic and acidic residues" evidence="1">
    <location>
        <begin position="28"/>
        <end position="42"/>
    </location>
</feature>
<evidence type="ECO:0000256" key="1">
    <source>
        <dbReference type="SAM" id="MobiDB-lite"/>
    </source>
</evidence>
<feature type="compositionally biased region" description="Basic residues" evidence="1">
    <location>
        <begin position="43"/>
        <end position="54"/>
    </location>
</feature>
<keyword evidence="3" id="KW-1185">Reference proteome</keyword>
<dbReference type="RefSeq" id="WP_205259083.1">
    <property type="nucleotide sequence ID" value="NZ_JAERWK010000003.1"/>
</dbReference>
<name>A0A938YE69_9ACTN</name>
<evidence type="ECO:0000313" key="2">
    <source>
        <dbReference type="EMBL" id="MBM9466128.1"/>
    </source>
</evidence>
<dbReference type="EMBL" id="JAERWK010000003">
    <property type="protein sequence ID" value="MBM9466128.1"/>
    <property type="molecule type" value="Genomic_DNA"/>
</dbReference>
<evidence type="ECO:0000313" key="3">
    <source>
        <dbReference type="Proteomes" id="UP000663792"/>
    </source>
</evidence>
<comment type="caution">
    <text evidence="2">The sequence shown here is derived from an EMBL/GenBank/DDBJ whole genome shotgun (WGS) entry which is preliminary data.</text>
</comment>
<organism evidence="2 3">
    <name type="scientific">Nakamurella leprariae</name>
    <dbReference type="NCBI Taxonomy" id="2803911"/>
    <lineage>
        <taxon>Bacteria</taxon>
        <taxon>Bacillati</taxon>
        <taxon>Actinomycetota</taxon>
        <taxon>Actinomycetes</taxon>
        <taxon>Nakamurellales</taxon>
        <taxon>Nakamurellaceae</taxon>
        <taxon>Nakamurella</taxon>
    </lineage>
</organism>
<gene>
    <name evidence="2" type="ORF">JL106_02390</name>
</gene>